<dbReference type="EMBL" id="SDPU01000035">
    <property type="protein sequence ID" value="RYU09677.1"/>
    <property type="molecule type" value="Genomic_DNA"/>
</dbReference>
<evidence type="ECO:0000313" key="3">
    <source>
        <dbReference type="Proteomes" id="UP000291189"/>
    </source>
</evidence>
<dbReference type="OrthoDB" id="9798761at2"/>
<name>A0A4Q5IUQ0_9ACTN</name>
<accession>A0A4Q5IUQ0</accession>
<sequence>MSEGEDWVASDEIDDLDEATPTEFDILSSPNDWNVLTIGNYMEAGAIQIPYFQRNYVWDIKRASRLIESLLVGLPVPQIFLYEEERNRYLVIDGQQRLLTIYFYLKGRFPRPSRRGHLRALLRNGPLDEAALADDSAFQDFALNLSTPESQSVNRFHKLKYTQLDTYKPTLDLRALRNVVVKQVSPRGNDAMYEIFNRLNSGGVNLAPQEIRASLYRSELMSLIDEINHDSSWRKLIGRQEPDSRMQDAEILLRSVALAMKSDIYSSPMTTFINSFCVAARGWPQDRAADVEKRLRHVIEQCHQAGPEAFRRSGRFSPLLFEAVVATLWANSRASVTYEQVIQLAADERFVNSLQEGSTKTVNVRARLRAAAEHVG</sequence>
<dbReference type="RefSeq" id="WP_129989442.1">
    <property type="nucleotide sequence ID" value="NZ_SDPU01000035.1"/>
</dbReference>
<evidence type="ECO:0000259" key="1">
    <source>
        <dbReference type="Pfam" id="PF03235"/>
    </source>
</evidence>
<dbReference type="AlphaFoldDB" id="A0A4Q5IUQ0"/>
<dbReference type="PANTHER" id="PTHR39639">
    <property type="entry name" value="CHROMOSOME 16, WHOLE GENOME SHOTGUN SEQUENCE"/>
    <property type="match status" value="1"/>
</dbReference>
<protein>
    <submittedName>
        <fullName evidence="2">DUF262 domain-containing protein</fullName>
    </submittedName>
</protein>
<gene>
    <name evidence="2" type="ORF">ETU37_21870</name>
</gene>
<reference evidence="2 3" key="1">
    <citation type="submission" date="2019-01" db="EMBL/GenBank/DDBJ databases">
        <title>Nocardioides guangzhouensis sp. nov., an actinobacterium isolated from soil.</title>
        <authorList>
            <person name="Fu Y."/>
            <person name="Cai Y."/>
            <person name="Lin Z."/>
            <person name="Chen P."/>
        </authorList>
    </citation>
    <scope>NUCLEOTIDE SEQUENCE [LARGE SCALE GENOMIC DNA]</scope>
    <source>
        <strain evidence="2 3">NBRC 105384</strain>
    </source>
</reference>
<comment type="caution">
    <text evidence="2">The sequence shown here is derived from an EMBL/GenBank/DDBJ whole genome shotgun (WGS) entry which is preliminary data.</text>
</comment>
<dbReference type="InterPro" id="IPR004919">
    <property type="entry name" value="GmrSD_N"/>
</dbReference>
<evidence type="ECO:0000313" key="2">
    <source>
        <dbReference type="EMBL" id="RYU09677.1"/>
    </source>
</evidence>
<keyword evidence="3" id="KW-1185">Reference proteome</keyword>
<dbReference type="Proteomes" id="UP000291189">
    <property type="component" value="Unassembled WGS sequence"/>
</dbReference>
<dbReference type="Pfam" id="PF03235">
    <property type="entry name" value="GmrSD_N"/>
    <property type="match status" value="1"/>
</dbReference>
<feature type="domain" description="GmrSD restriction endonucleases N-terminal" evidence="1">
    <location>
        <begin position="45"/>
        <end position="216"/>
    </location>
</feature>
<proteinExistence type="predicted"/>
<organism evidence="2 3">
    <name type="scientific">Nocardioides iriomotensis</name>
    <dbReference type="NCBI Taxonomy" id="715784"/>
    <lineage>
        <taxon>Bacteria</taxon>
        <taxon>Bacillati</taxon>
        <taxon>Actinomycetota</taxon>
        <taxon>Actinomycetes</taxon>
        <taxon>Propionibacteriales</taxon>
        <taxon>Nocardioidaceae</taxon>
        <taxon>Nocardioides</taxon>
    </lineage>
</organism>
<dbReference type="PANTHER" id="PTHR39639:SF1">
    <property type="entry name" value="DUF262 DOMAIN-CONTAINING PROTEIN"/>
    <property type="match status" value="1"/>
</dbReference>